<dbReference type="InterPro" id="IPR000086">
    <property type="entry name" value="NUDIX_hydrolase_dom"/>
</dbReference>
<dbReference type="GO" id="GO:0047631">
    <property type="term" value="F:ADP-ribose diphosphatase activity"/>
    <property type="evidence" value="ECO:0007669"/>
    <property type="project" value="TreeGrafter"/>
</dbReference>
<protein>
    <recommendedName>
        <fullName evidence="1">Nudix hydrolase domain-containing protein</fullName>
    </recommendedName>
</protein>
<dbReference type="GO" id="GO:0051287">
    <property type="term" value="F:NAD binding"/>
    <property type="evidence" value="ECO:0007669"/>
    <property type="project" value="TreeGrafter"/>
</dbReference>
<dbReference type="Gene3D" id="3.90.79.10">
    <property type="entry name" value="Nucleoside Triphosphate Pyrophosphohydrolase"/>
    <property type="match status" value="1"/>
</dbReference>
<dbReference type="GO" id="GO:0035529">
    <property type="term" value="F:NADH pyrophosphatase activity"/>
    <property type="evidence" value="ECO:0007669"/>
    <property type="project" value="TreeGrafter"/>
</dbReference>
<dbReference type="InterPro" id="IPR015797">
    <property type="entry name" value="NUDIX_hydrolase-like_dom_sf"/>
</dbReference>
<evidence type="ECO:0000313" key="2">
    <source>
        <dbReference type="EMBL" id="KAA8527067.1"/>
    </source>
</evidence>
<organism evidence="2 3">
    <name type="scientific">Nyssa sinensis</name>
    <dbReference type="NCBI Taxonomy" id="561372"/>
    <lineage>
        <taxon>Eukaryota</taxon>
        <taxon>Viridiplantae</taxon>
        <taxon>Streptophyta</taxon>
        <taxon>Embryophyta</taxon>
        <taxon>Tracheophyta</taxon>
        <taxon>Spermatophyta</taxon>
        <taxon>Magnoliopsida</taxon>
        <taxon>eudicotyledons</taxon>
        <taxon>Gunneridae</taxon>
        <taxon>Pentapetalae</taxon>
        <taxon>asterids</taxon>
        <taxon>Cornales</taxon>
        <taxon>Nyssaceae</taxon>
        <taxon>Nyssa</taxon>
    </lineage>
</organism>
<evidence type="ECO:0000259" key="1">
    <source>
        <dbReference type="Pfam" id="PF00293"/>
    </source>
</evidence>
<evidence type="ECO:0000313" key="3">
    <source>
        <dbReference type="Proteomes" id="UP000325577"/>
    </source>
</evidence>
<accession>A0A5J5AC76</accession>
<dbReference type="AlphaFoldDB" id="A0A5J5AC76"/>
<dbReference type="Pfam" id="PF00293">
    <property type="entry name" value="NUDIX"/>
    <property type="match status" value="1"/>
</dbReference>
<name>A0A5J5AC76_9ASTE</name>
<dbReference type="InterPro" id="IPR003293">
    <property type="entry name" value="Nudix_hydrolase6-like"/>
</dbReference>
<reference evidence="2 3" key="1">
    <citation type="submission" date="2019-09" db="EMBL/GenBank/DDBJ databases">
        <title>A chromosome-level genome assembly of the Chinese tupelo Nyssa sinensis.</title>
        <authorList>
            <person name="Yang X."/>
            <person name="Kang M."/>
            <person name="Yang Y."/>
            <person name="Xiong H."/>
            <person name="Wang M."/>
            <person name="Zhang Z."/>
            <person name="Wang Z."/>
            <person name="Wu H."/>
            <person name="Ma T."/>
            <person name="Liu J."/>
            <person name="Xi Z."/>
        </authorList>
    </citation>
    <scope>NUCLEOTIDE SEQUENCE [LARGE SCALE GENOMIC DNA]</scope>
    <source>
        <strain evidence="2">J267</strain>
        <tissue evidence="2">Leaf</tissue>
    </source>
</reference>
<keyword evidence="3" id="KW-1185">Reference proteome</keyword>
<dbReference type="SUPFAM" id="SSF55811">
    <property type="entry name" value="Nudix"/>
    <property type="match status" value="1"/>
</dbReference>
<dbReference type="EMBL" id="CM018046">
    <property type="protein sequence ID" value="KAA8527067.1"/>
    <property type="molecule type" value="Genomic_DNA"/>
</dbReference>
<dbReference type="OrthoDB" id="447842at2759"/>
<dbReference type="Proteomes" id="UP000325577">
    <property type="component" value="Linkage Group LG3"/>
</dbReference>
<sequence>MRVRISLHAAIREVKEETGVRHMTVQSHKTFFEKSDLFFLCMLRPVSFDIQKQELEIEIAQWMPFEEYAAQPFAQKHDISNYITKICLGKVERNCIGFSPVPITSFFNDQLSYLYLNNRDLNQDNSTLHPRV</sequence>
<gene>
    <name evidence="2" type="ORF">F0562_008704</name>
</gene>
<dbReference type="PANTHER" id="PTHR13994:SF30">
    <property type="entry name" value="NUDIX HYDROLASE 10"/>
    <property type="match status" value="1"/>
</dbReference>
<proteinExistence type="predicted"/>
<dbReference type="PANTHER" id="PTHR13994">
    <property type="entry name" value="NUDIX HYDROLASE RELATED"/>
    <property type="match status" value="1"/>
</dbReference>
<feature type="domain" description="Nudix hydrolase" evidence="1">
    <location>
        <begin position="8"/>
        <end position="77"/>
    </location>
</feature>